<accession>A0P7V1</accession>
<dbReference type="InterPro" id="IPR050266">
    <property type="entry name" value="AB_hydrolase_sf"/>
</dbReference>
<feature type="domain" description="AB hydrolase-1" evidence="2">
    <location>
        <begin position="11"/>
        <end position="238"/>
    </location>
</feature>
<dbReference type="Gene3D" id="3.40.50.1820">
    <property type="entry name" value="alpha/beta hydrolase"/>
    <property type="match status" value="1"/>
</dbReference>
<dbReference type="GO" id="GO:0016020">
    <property type="term" value="C:membrane"/>
    <property type="evidence" value="ECO:0007669"/>
    <property type="project" value="TreeGrafter"/>
</dbReference>
<dbReference type="InterPro" id="IPR029058">
    <property type="entry name" value="AB_hydrolase_fold"/>
</dbReference>
<comment type="caution">
    <text evidence="3">The sequence shown here is derived from an EMBL/GenBank/DDBJ whole genome shotgun (WGS) entry which is preliminary data.</text>
</comment>
<reference evidence="3 4" key="1">
    <citation type="submission" date="2006-11" db="EMBL/GenBank/DDBJ databases">
        <authorList>
            <person name="Giovannoni S."/>
            <person name="Vergin K."/>
            <person name="Ferriera S."/>
            <person name="Johnson J."/>
            <person name="Kravitz S."/>
            <person name="Beeson K."/>
            <person name="Sutton G."/>
            <person name="Rogers Y.-H."/>
            <person name="Friedman R."/>
            <person name="Frazier M."/>
            <person name="Venter J.C."/>
        </authorList>
    </citation>
    <scope>NUCLEOTIDE SEQUENCE [LARGE SCALE GENOMIC DNA]</scope>
    <source>
        <strain evidence="3 4">HTCC2181</strain>
    </source>
</reference>
<dbReference type="Pfam" id="PF00561">
    <property type="entry name" value="Abhydrolase_1"/>
    <property type="match status" value="1"/>
</dbReference>
<dbReference type="OrthoDB" id="9798888at2"/>
<dbReference type="Proteomes" id="UP000054262">
    <property type="component" value="Unassembled WGS sequence"/>
</dbReference>
<dbReference type="PANTHER" id="PTHR43798">
    <property type="entry name" value="MONOACYLGLYCEROL LIPASE"/>
    <property type="match status" value="1"/>
</dbReference>
<evidence type="ECO:0000313" key="4">
    <source>
        <dbReference type="Proteomes" id="UP000054262"/>
    </source>
</evidence>
<gene>
    <name evidence="3" type="ORF">MB2181_06020</name>
</gene>
<dbReference type="SUPFAM" id="SSF53474">
    <property type="entry name" value="alpha/beta-Hydrolases"/>
    <property type="match status" value="1"/>
</dbReference>
<proteinExistence type="predicted"/>
<dbReference type="InterPro" id="IPR000073">
    <property type="entry name" value="AB_hydrolase_1"/>
</dbReference>
<dbReference type="PANTHER" id="PTHR43798:SF31">
    <property type="entry name" value="AB HYDROLASE SUPERFAMILY PROTEIN YCLE"/>
    <property type="match status" value="1"/>
</dbReference>
<evidence type="ECO:0000313" key="3">
    <source>
        <dbReference type="EMBL" id="EAV47611.1"/>
    </source>
</evidence>
<dbReference type="AlphaFoldDB" id="A0P7V1"/>
<keyword evidence="1" id="KW-0378">Hydrolase</keyword>
<dbReference type="EMBL" id="AAUX01000001">
    <property type="protein sequence ID" value="EAV47611.1"/>
    <property type="molecule type" value="Genomic_DNA"/>
</dbReference>
<dbReference type="GO" id="GO:0016787">
    <property type="term" value="F:hydrolase activity"/>
    <property type="evidence" value="ECO:0007669"/>
    <property type="project" value="UniProtKB-KW"/>
</dbReference>
<protein>
    <submittedName>
        <fullName evidence="3">Possible BioH, catalyzes some early step in biotin biosynthesis</fullName>
    </submittedName>
</protein>
<evidence type="ECO:0000256" key="1">
    <source>
        <dbReference type="ARBA" id="ARBA00022801"/>
    </source>
</evidence>
<evidence type="ECO:0000259" key="2">
    <source>
        <dbReference type="Pfam" id="PF00561"/>
    </source>
</evidence>
<organism evidence="3 4">
    <name type="scientific">Methylophilales bacterium HTCC2181</name>
    <dbReference type="NCBI Taxonomy" id="383631"/>
    <lineage>
        <taxon>Bacteria</taxon>
        <taxon>Pseudomonadati</taxon>
        <taxon>Pseudomonadota</taxon>
        <taxon>Betaproteobacteria</taxon>
        <taxon>Nitrosomonadales</taxon>
        <taxon>OM43 clade</taxon>
    </lineage>
</organism>
<keyword evidence="4" id="KW-1185">Reference proteome</keyword>
<name>A0P7V1_9PROT</name>
<sequence>MHSKELGEGDPLILIHGWGMNAKIWDRVESGLSKNYALIIVNFPGMGGCKNINNYSMESLVDELDLLVPNNSSIVGWSLGGQLAIAYQKKYPKKVKKLILLSTTPCFINKSGWDYGIKEVIFDKFSKQLILNWRATIEQFLLLQLHGLPNMRKATKDLQNEMFKLGEPEPNALINSLELLKKNDLRHDLCKISVSTLIISGGRDKIVPVDASVYMYENVPGATLEIFEHANHIPFLTETQRFVDTVQSFINS</sequence>